<dbReference type="Proteomes" id="UP000799421">
    <property type="component" value="Unassembled WGS sequence"/>
</dbReference>
<evidence type="ECO:0000256" key="1">
    <source>
        <dbReference type="ARBA" id="ARBA00004305"/>
    </source>
</evidence>
<gene>
    <name evidence="6" type="ORF">K470DRAFT_206408</name>
</gene>
<evidence type="ECO:0000256" key="2">
    <source>
        <dbReference type="ARBA" id="ARBA00023128"/>
    </source>
</evidence>
<keyword evidence="7" id="KW-1185">Reference proteome</keyword>
<feature type="domain" description="Complex 1 LYR protein" evidence="5">
    <location>
        <begin position="7"/>
        <end position="64"/>
    </location>
</feature>
<feature type="non-terminal residue" evidence="6">
    <location>
        <position position="75"/>
    </location>
</feature>
<organism evidence="6 7">
    <name type="scientific">Piedraia hortae CBS 480.64</name>
    <dbReference type="NCBI Taxonomy" id="1314780"/>
    <lineage>
        <taxon>Eukaryota</taxon>
        <taxon>Fungi</taxon>
        <taxon>Dikarya</taxon>
        <taxon>Ascomycota</taxon>
        <taxon>Pezizomycotina</taxon>
        <taxon>Dothideomycetes</taxon>
        <taxon>Dothideomycetidae</taxon>
        <taxon>Capnodiales</taxon>
        <taxon>Piedraiaceae</taxon>
        <taxon>Piedraia</taxon>
    </lineage>
</organism>
<dbReference type="AlphaFoldDB" id="A0A6A7BSL9"/>
<feature type="non-terminal residue" evidence="6">
    <location>
        <position position="1"/>
    </location>
</feature>
<evidence type="ECO:0000256" key="4">
    <source>
        <dbReference type="ARBA" id="ARBA00025715"/>
    </source>
</evidence>
<evidence type="ECO:0000259" key="5">
    <source>
        <dbReference type="Pfam" id="PF05347"/>
    </source>
</evidence>
<dbReference type="GO" id="GO:0034553">
    <property type="term" value="P:mitochondrial respiratory chain complex II assembly"/>
    <property type="evidence" value="ECO:0007669"/>
    <property type="project" value="InterPro"/>
</dbReference>
<evidence type="ECO:0000313" key="7">
    <source>
        <dbReference type="Proteomes" id="UP000799421"/>
    </source>
</evidence>
<dbReference type="Pfam" id="PF05347">
    <property type="entry name" value="Complex1_LYR"/>
    <property type="match status" value="1"/>
</dbReference>
<accession>A0A6A7BSL9</accession>
<dbReference type="InterPro" id="IPR045295">
    <property type="entry name" value="Complex1_LYR_SDHAF1_LYRM8"/>
</dbReference>
<dbReference type="OrthoDB" id="273010at2759"/>
<name>A0A6A7BSL9_9PEZI</name>
<proteinExistence type="inferred from homology"/>
<reference evidence="6" key="1">
    <citation type="journal article" date="2020" name="Stud. Mycol.">
        <title>101 Dothideomycetes genomes: a test case for predicting lifestyles and emergence of pathogens.</title>
        <authorList>
            <person name="Haridas S."/>
            <person name="Albert R."/>
            <person name="Binder M."/>
            <person name="Bloem J."/>
            <person name="Labutti K."/>
            <person name="Salamov A."/>
            <person name="Andreopoulos B."/>
            <person name="Baker S."/>
            <person name="Barry K."/>
            <person name="Bills G."/>
            <person name="Bluhm B."/>
            <person name="Cannon C."/>
            <person name="Castanera R."/>
            <person name="Culley D."/>
            <person name="Daum C."/>
            <person name="Ezra D."/>
            <person name="Gonzalez J."/>
            <person name="Henrissat B."/>
            <person name="Kuo A."/>
            <person name="Liang C."/>
            <person name="Lipzen A."/>
            <person name="Lutzoni F."/>
            <person name="Magnuson J."/>
            <person name="Mondo S."/>
            <person name="Nolan M."/>
            <person name="Ohm R."/>
            <person name="Pangilinan J."/>
            <person name="Park H.-J."/>
            <person name="Ramirez L."/>
            <person name="Alfaro M."/>
            <person name="Sun H."/>
            <person name="Tritt A."/>
            <person name="Yoshinaga Y."/>
            <person name="Zwiers L.-H."/>
            <person name="Turgeon B."/>
            <person name="Goodwin S."/>
            <person name="Spatafora J."/>
            <person name="Crous P."/>
            <person name="Grigoriev I."/>
        </authorList>
    </citation>
    <scope>NUCLEOTIDE SEQUENCE</scope>
    <source>
        <strain evidence="6">CBS 480.64</strain>
    </source>
</reference>
<dbReference type="CDD" id="cd20268">
    <property type="entry name" value="Complex1_LYR_SDHAF1_LYRM8"/>
    <property type="match status" value="1"/>
</dbReference>
<keyword evidence="3" id="KW-0143">Chaperone</keyword>
<keyword evidence="2" id="KW-0496">Mitochondrion</keyword>
<comment type="subcellular location">
    <subcellularLocation>
        <location evidence="1">Mitochondrion matrix</location>
    </subcellularLocation>
</comment>
<protein>
    <recommendedName>
        <fullName evidence="5">Complex 1 LYR protein domain-containing protein</fullName>
    </recommendedName>
</protein>
<dbReference type="PANTHER" id="PTHR13675:SF1">
    <property type="entry name" value="SUCCINATE DEHYDROGENASE ASSEMBLY FACTOR 1, MITOCHONDRIAL"/>
    <property type="match status" value="1"/>
</dbReference>
<dbReference type="PANTHER" id="PTHR13675">
    <property type="entry name" value="LYR MOTIF-CONTAINING PROTEIN 2"/>
    <property type="match status" value="1"/>
</dbReference>
<dbReference type="InterPro" id="IPR008011">
    <property type="entry name" value="Complex1_LYR_dom"/>
</dbReference>
<evidence type="ECO:0000256" key="3">
    <source>
        <dbReference type="ARBA" id="ARBA00023186"/>
    </source>
</evidence>
<comment type="similarity">
    <text evidence="4">Belongs to the complex I LYR family. SDHAF1 subfamily.</text>
</comment>
<evidence type="ECO:0000313" key="6">
    <source>
        <dbReference type="EMBL" id="KAF2858204.1"/>
    </source>
</evidence>
<dbReference type="GO" id="GO:0005759">
    <property type="term" value="C:mitochondrial matrix"/>
    <property type="evidence" value="ECO:0007669"/>
    <property type="project" value="UniProtKB-SubCell"/>
</dbReference>
<dbReference type="EMBL" id="MU006015">
    <property type="protein sequence ID" value="KAF2858204.1"/>
    <property type="molecule type" value="Genomic_DNA"/>
</dbReference>
<sequence>LSGIQKDVLRLYRQCLRAARFKPALARPNFEAFARKEFEKHMALNRKDFATIEFQLRKGERQLETYKQPGVRNIA</sequence>